<evidence type="ECO:0000313" key="1">
    <source>
        <dbReference type="EMBL" id="RRJ17341.1"/>
    </source>
</evidence>
<gene>
    <name evidence="1" type="ORF">EHW90_05205</name>
</gene>
<accession>A0A3P3Q836</accession>
<dbReference type="GO" id="GO:0006064">
    <property type="term" value="P:glucuronate catabolic process"/>
    <property type="evidence" value="ECO:0007669"/>
    <property type="project" value="InterPro"/>
</dbReference>
<sequence>MRPDHGRHIWDEKCRPGYGLYDRALGVCDALEKFDRK</sequence>
<dbReference type="AlphaFoldDB" id="A0A3P3Q836"/>
<dbReference type="InterPro" id="IPR004628">
    <property type="entry name" value="Man_deHydtase"/>
</dbReference>
<keyword evidence="2" id="KW-1185">Reference proteome</keyword>
<reference evidence="1 2" key="1">
    <citation type="submission" date="2018-11" db="EMBL/GenBank/DDBJ databases">
        <title>Genome sequencing of Lachnoanaerobaculum orale DSM 24553T.</title>
        <authorList>
            <person name="Kook J.-K."/>
            <person name="Park S.-N."/>
            <person name="Lim Y.K."/>
        </authorList>
    </citation>
    <scope>NUCLEOTIDE SEQUENCE [LARGE SCALE GENOMIC DNA]</scope>
    <source>
        <strain evidence="1 2">DSM 24553</strain>
    </source>
</reference>
<organism evidence="1 2">
    <name type="scientific">Lachnoanaerobaculum orale</name>
    <dbReference type="NCBI Taxonomy" id="979627"/>
    <lineage>
        <taxon>Bacteria</taxon>
        <taxon>Bacillati</taxon>
        <taxon>Bacillota</taxon>
        <taxon>Clostridia</taxon>
        <taxon>Lachnospirales</taxon>
        <taxon>Lachnospiraceae</taxon>
        <taxon>Lachnoanaerobaculum</taxon>
    </lineage>
</organism>
<name>A0A3P3Q836_9FIRM</name>
<evidence type="ECO:0008006" key="3">
    <source>
        <dbReference type="Google" id="ProtNLM"/>
    </source>
</evidence>
<dbReference type="GO" id="GO:0008927">
    <property type="term" value="F:mannonate dehydratase activity"/>
    <property type="evidence" value="ECO:0007669"/>
    <property type="project" value="InterPro"/>
</dbReference>
<dbReference type="EMBL" id="RRCM01000001">
    <property type="protein sequence ID" value="RRJ17341.1"/>
    <property type="molecule type" value="Genomic_DNA"/>
</dbReference>
<proteinExistence type="predicted"/>
<dbReference type="Pfam" id="PF03786">
    <property type="entry name" value="UxuA"/>
    <property type="match status" value="1"/>
</dbReference>
<comment type="caution">
    <text evidence="1">The sequence shown here is derived from an EMBL/GenBank/DDBJ whole genome shotgun (WGS) entry which is preliminary data.</text>
</comment>
<dbReference type="Gene3D" id="3.20.20.150">
    <property type="entry name" value="Divalent-metal-dependent TIM barrel enzymes"/>
    <property type="match status" value="1"/>
</dbReference>
<evidence type="ECO:0000313" key="2">
    <source>
        <dbReference type="Proteomes" id="UP000276982"/>
    </source>
</evidence>
<protein>
    <recommendedName>
        <fullName evidence="3">Mannonate dehydratase</fullName>
    </recommendedName>
</protein>
<dbReference type="Proteomes" id="UP000276982">
    <property type="component" value="Unassembled WGS sequence"/>
</dbReference>